<comment type="caution">
    <text evidence="1">The sequence shown here is derived from an EMBL/GenBank/DDBJ whole genome shotgun (WGS) entry which is preliminary data.</text>
</comment>
<dbReference type="Proteomes" id="UP001148662">
    <property type="component" value="Unassembled WGS sequence"/>
</dbReference>
<reference evidence="1" key="1">
    <citation type="submission" date="2022-07" db="EMBL/GenBank/DDBJ databases">
        <title>Genome Sequence of Phlebia brevispora.</title>
        <authorList>
            <person name="Buettner E."/>
        </authorList>
    </citation>
    <scope>NUCLEOTIDE SEQUENCE</scope>
    <source>
        <strain evidence="1">MPL23</strain>
    </source>
</reference>
<protein>
    <submittedName>
        <fullName evidence="1">Uncharacterized protein</fullName>
    </submittedName>
</protein>
<proteinExistence type="predicted"/>
<evidence type="ECO:0000313" key="2">
    <source>
        <dbReference type="Proteomes" id="UP001148662"/>
    </source>
</evidence>
<gene>
    <name evidence="1" type="ORF">NM688_g178</name>
</gene>
<name>A0ACC1TEZ1_9APHY</name>
<accession>A0ACC1TEZ1</accession>
<dbReference type="EMBL" id="JANHOG010000013">
    <property type="protein sequence ID" value="KAJ3559703.1"/>
    <property type="molecule type" value="Genomic_DNA"/>
</dbReference>
<organism evidence="1 2">
    <name type="scientific">Phlebia brevispora</name>
    <dbReference type="NCBI Taxonomy" id="194682"/>
    <lineage>
        <taxon>Eukaryota</taxon>
        <taxon>Fungi</taxon>
        <taxon>Dikarya</taxon>
        <taxon>Basidiomycota</taxon>
        <taxon>Agaricomycotina</taxon>
        <taxon>Agaricomycetes</taxon>
        <taxon>Polyporales</taxon>
        <taxon>Meruliaceae</taxon>
        <taxon>Phlebia</taxon>
    </lineage>
</organism>
<sequence length="128" mass="14445">MSELLARRLDSRSGDQMHVEVWLQYERNRASAMNDLGRGSSKPASTTANKEAEAFHFNEVQKDLLALGLLESIATNPSSREVMWKAAIVKFEWMTTKDSVSRASLLNERASILTLPTRDPMHFLQVLP</sequence>
<evidence type="ECO:0000313" key="1">
    <source>
        <dbReference type="EMBL" id="KAJ3559703.1"/>
    </source>
</evidence>
<keyword evidence="2" id="KW-1185">Reference proteome</keyword>